<evidence type="ECO:0000313" key="2">
    <source>
        <dbReference type="Proteomes" id="UP000507470"/>
    </source>
</evidence>
<accession>A0A6J8A8R5</accession>
<proteinExistence type="predicted"/>
<dbReference type="AlphaFoldDB" id="A0A6J8A8R5"/>
<gene>
    <name evidence="1" type="ORF">MCOR_4823</name>
</gene>
<name>A0A6J8A8R5_MYTCO</name>
<organism evidence="1 2">
    <name type="scientific">Mytilus coruscus</name>
    <name type="common">Sea mussel</name>
    <dbReference type="NCBI Taxonomy" id="42192"/>
    <lineage>
        <taxon>Eukaryota</taxon>
        <taxon>Metazoa</taxon>
        <taxon>Spiralia</taxon>
        <taxon>Lophotrochozoa</taxon>
        <taxon>Mollusca</taxon>
        <taxon>Bivalvia</taxon>
        <taxon>Autobranchia</taxon>
        <taxon>Pteriomorphia</taxon>
        <taxon>Mytilida</taxon>
        <taxon>Mytiloidea</taxon>
        <taxon>Mytilidae</taxon>
        <taxon>Mytilinae</taxon>
        <taxon>Mytilus</taxon>
    </lineage>
</organism>
<sequence length="171" mass="19527">MGSSQSIVDRTTVANATISDIYVVCEGERNCNASKYTLEIYSTAFGYGTEQTSIKPEMGVMKIQSGKLQTFHLNCSKNVYLTILYLDENYKCKEICRGHEIPNNRNVVITQSGNILLTKGKSTWTDEDGYDHSDDAQKVSDFKEEKEKLWKNYIREVSKLREQMKLKQLSS</sequence>
<keyword evidence="2" id="KW-1185">Reference proteome</keyword>
<dbReference type="Proteomes" id="UP000507470">
    <property type="component" value="Unassembled WGS sequence"/>
</dbReference>
<reference evidence="1 2" key="1">
    <citation type="submission" date="2020-06" db="EMBL/GenBank/DDBJ databases">
        <authorList>
            <person name="Li R."/>
            <person name="Bekaert M."/>
        </authorList>
    </citation>
    <scope>NUCLEOTIDE SEQUENCE [LARGE SCALE GENOMIC DNA]</scope>
    <source>
        <strain evidence="2">wild</strain>
    </source>
</reference>
<dbReference type="EMBL" id="CACVKT020000843">
    <property type="protein sequence ID" value="CAC5363375.1"/>
    <property type="molecule type" value="Genomic_DNA"/>
</dbReference>
<evidence type="ECO:0000313" key="1">
    <source>
        <dbReference type="EMBL" id="CAC5363375.1"/>
    </source>
</evidence>
<protein>
    <submittedName>
        <fullName evidence="1">Uncharacterized protein</fullName>
    </submittedName>
</protein>